<dbReference type="GO" id="GO:0004622">
    <property type="term" value="F:phosphatidylcholine lysophospholipase activity"/>
    <property type="evidence" value="ECO:0007669"/>
    <property type="project" value="TreeGrafter"/>
</dbReference>
<dbReference type="KEGG" id="rml:FF011L_39180"/>
<evidence type="ECO:0000313" key="3">
    <source>
        <dbReference type="EMBL" id="QDS95131.1"/>
    </source>
</evidence>
<keyword evidence="1" id="KW-0732">Signal</keyword>
<evidence type="ECO:0000313" key="4">
    <source>
        <dbReference type="Proteomes" id="UP000320672"/>
    </source>
</evidence>
<dbReference type="RefSeq" id="WP_145353072.1">
    <property type="nucleotide sequence ID" value="NZ_CP036262.1"/>
</dbReference>
<dbReference type="SUPFAM" id="SSF52266">
    <property type="entry name" value="SGNH hydrolase"/>
    <property type="match status" value="1"/>
</dbReference>
<dbReference type="InterPro" id="IPR013830">
    <property type="entry name" value="SGNH_hydro"/>
</dbReference>
<organism evidence="3 4">
    <name type="scientific">Roseimaritima multifibrata</name>
    <dbReference type="NCBI Taxonomy" id="1930274"/>
    <lineage>
        <taxon>Bacteria</taxon>
        <taxon>Pseudomonadati</taxon>
        <taxon>Planctomycetota</taxon>
        <taxon>Planctomycetia</taxon>
        <taxon>Pirellulales</taxon>
        <taxon>Pirellulaceae</taxon>
        <taxon>Roseimaritima</taxon>
    </lineage>
</organism>
<reference evidence="3 4" key="1">
    <citation type="submission" date="2019-02" db="EMBL/GenBank/DDBJ databases">
        <title>Deep-cultivation of Planctomycetes and their phenomic and genomic characterization uncovers novel biology.</title>
        <authorList>
            <person name="Wiegand S."/>
            <person name="Jogler M."/>
            <person name="Boedeker C."/>
            <person name="Pinto D."/>
            <person name="Vollmers J."/>
            <person name="Rivas-Marin E."/>
            <person name="Kohn T."/>
            <person name="Peeters S.H."/>
            <person name="Heuer A."/>
            <person name="Rast P."/>
            <person name="Oberbeckmann S."/>
            <person name="Bunk B."/>
            <person name="Jeske O."/>
            <person name="Meyerdierks A."/>
            <person name="Storesund J.E."/>
            <person name="Kallscheuer N."/>
            <person name="Luecker S."/>
            <person name="Lage O.M."/>
            <person name="Pohl T."/>
            <person name="Merkel B.J."/>
            <person name="Hornburger P."/>
            <person name="Mueller R.-W."/>
            <person name="Bruemmer F."/>
            <person name="Labrenz M."/>
            <person name="Spormann A.M."/>
            <person name="Op den Camp H."/>
            <person name="Overmann J."/>
            <person name="Amann R."/>
            <person name="Jetten M.S.M."/>
            <person name="Mascher T."/>
            <person name="Medema M.H."/>
            <person name="Devos D.P."/>
            <person name="Kaster A.-K."/>
            <person name="Ovreas L."/>
            <person name="Rohde M."/>
            <person name="Galperin M.Y."/>
            <person name="Jogler C."/>
        </authorList>
    </citation>
    <scope>NUCLEOTIDE SEQUENCE [LARGE SCALE GENOMIC DNA]</scope>
    <source>
        <strain evidence="3 4">FF011L</strain>
    </source>
</reference>
<dbReference type="InterPro" id="IPR036514">
    <property type="entry name" value="SGNH_hydro_sf"/>
</dbReference>
<dbReference type="Gene3D" id="3.40.50.1110">
    <property type="entry name" value="SGNH hydrolase"/>
    <property type="match status" value="1"/>
</dbReference>
<dbReference type="CDD" id="cd00229">
    <property type="entry name" value="SGNH_hydrolase"/>
    <property type="match status" value="1"/>
</dbReference>
<evidence type="ECO:0000256" key="1">
    <source>
        <dbReference type="SAM" id="SignalP"/>
    </source>
</evidence>
<feature type="domain" description="SGNH hydrolase-type esterase" evidence="2">
    <location>
        <begin position="38"/>
        <end position="199"/>
    </location>
</feature>
<keyword evidence="3" id="KW-0378">Hydrolase</keyword>
<dbReference type="EMBL" id="CP036262">
    <property type="protein sequence ID" value="QDS95131.1"/>
    <property type="molecule type" value="Genomic_DNA"/>
</dbReference>
<feature type="signal peptide" evidence="1">
    <location>
        <begin position="1"/>
        <end position="28"/>
    </location>
</feature>
<sequence length="269" mass="30257" precursor="true">MNLSLIARRTLLVVVALCLPGLVSTAWAEHDGKVQILLLGDSTTEGSIPRILRPDGPHLEKVLEQLLAANEETPPCHAINSGVSGEYIRRLIDGGRYKRDVEKLPGLDWIFVRYGLNDRARLDNFNEQFPADFHELIGLLQKDHPSAQIVLMTVIPFSGEEASAEINAHVRAVAEQADLPLFDIYPRYAAELERGYNMLNYRRYSLAKVPANYHTLVEPFVHRDQVMVMGNELDAILGQLPGWYSDRHPNLAGYNVIADETAKWLVPRL</sequence>
<proteinExistence type="predicted"/>
<dbReference type="AlphaFoldDB" id="A0A517MJQ6"/>
<gene>
    <name evidence="3" type="ORF">FF011L_39180</name>
</gene>
<dbReference type="Proteomes" id="UP000320672">
    <property type="component" value="Chromosome"/>
</dbReference>
<dbReference type="InterPro" id="IPR051532">
    <property type="entry name" value="Ester_Hydrolysis_Enzymes"/>
</dbReference>
<dbReference type="PANTHER" id="PTHR30383:SF5">
    <property type="entry name" value="SGNH HYDROLASE-TYPE ESTERASE DOMAIN-CONTAINING PROTEIN"/>
    <property type="match status" value="1"/>
</dbReference>
<accession>A0A517MJQ6</accession>
<evidence type="ECO:0000259" key="2">
    <source>
        <dbReference type="Pfam" id="PF13472"/>
    </source>
</evidence>
<dbReference type="PANTHER" id="PTHR30383">
    <property type="entry name" value="THIOESTERASE 1/PROTEASE 1/LYSOPHOSPHOLIPASE L1"/>
    <property type="match status" value="1"/>
</dbReference>
<protein>
    <submittedName>
        <fullName evidence="3">GDSL-like Lipase/Acylhydrolase</fullName>
    </submittedName>
</protein>
<keyword evidence="4" id="KW-1185">Reference proteome</keyword>
<dbReference type="Pfam" id="PF13472">
    <property type="entry name" value="Lipase_GDSL_2"/>
    <property type="match status" value="1"/>
</dbReference>
<feature type="chain" id="PRO_5021888066" evidence="1">
    <location>
        <begin position="29"/>
        <end position="269"/>
    </location>
</feature>
<dbReference type="OrthoDB" id="212651at2"/>
<name>A0A517MJQ6_9BACT</name>